<keyword evidence="5 9" id="KW-0067">ATP-binding</keyword>
<organism evidence="11 12">
    <name type="scientific">Candidatus Taylorbacteria bacterium RIFCSPHIGHO2_02_49_25</name>
    <dbReference type="NCBI Taxonomy" id="1802305"/>
    <lineage>
        <taxon>Bacteria</taxon>
        <taxon>Candidatus Tayloriibacteriota</taxon>
    </lineage>
</organism>
<keyword evidence="9" id="KW-0479">Metal-binding</keyword>
<protein>
    <recommendedName>
        <fullName evidence="9">Alanine--tRNA ligase</fullName>
        <ecNumber evidence="9">6.1.1.7</ecNumber>
    </recommendedName>
    <alternativeName>
        <fullName evidence="9">Alanyl-tRNA synthetase</fullName>
        <shortName evidence="9">AlaRS</shortName>
    </alternativeName>
</protein>
<evidence type="ECO:0000313" key="12">
    <source>
        <dbReference type="Proteomes" id="UP000176493"/>
    </source>
</evidence>
<dbReference type="GO" id="GO:0000049">
    <property type="term" value="F:tRNA binding"/>
    <property type="evidence" value="ECO:0007669"/>
    <property type="project" value="UniProtKB-KW"/>
</dbReference>
<dbReference type="SMART" id="SM00863">
    <property type="entry name" value="tRNA_SAD"/>
    <property type="match status" value="1"/>
</dbReference>
<comment type="cofactor">
    <cofactor evidence="9">
        <name>Zn(2+)</name>
        <dbReference type="ChEBI" id="CHEBI:29105"/>
    </cofactor>
    <text evidence="9">Binds 1 zinc ion per subunit.</text>
</comment>
<evidence type="ECO:0000256" key="1">
    <source>
        <dbReference type="ARBA" id="ARBA00008226"/>
    </source>
</evidence>
<dbReference type="GO" id="GO:0005524">
    <property type="term" value="F:ATP binding"/>
    <property type="evidence" value="ECO:0007669"/>
    <property type="project" value="UniProtKB-UniRule"/>
</dbReference>
<evidence type="ECO:0000313" key="11">
    <source>
        <dbReference type="EMBL" id="OHA23177.1"/>
    </source>
</evidence>
<dbReference type="InterPro" id="IPR023033">
    <property type="entry name" value="Ala_tRNA_ligase_euk/bac"/>
</dbReference>
<reference evidence="11 12" key="1">
    <citation type="journal article" date="2016" name="Nat. Commun.">
        <title>Thousands of microbial genomes shed light on interconnected biogeochemical processes in an aquifer system.</title>
        <authorList>
            <person name="Anantharaman K."/>
            <person name="Brown C.T."/>
            <person name="Hug L.A."/>
            <person name="Sharon I."/>
            <person name="Castelle C.J."/>
            <person name="Probst A.J."/>
            <person name="Thomas B.C."/>
            <person name="Singh A."/>
            <person name="Wilkins M.J."/>
            <person name="Karaoz U."/>
            <person name="Brodie E.L."/>
            <person name="Williams K.H."/>
            <person name="Hubbard S.S."/>
            <person name="Banfield J.F."/>
        </authorList>
    </citation>
    <scope>NUCLEOTIDE SEQUENCE [LARGE SCALE GENOMIC DNA]</scope>
</reference>
<feature type="binding site" evidence="9">
    <location>
        <position position="456"/>
    </location>
    <ligand>
        <name>Zn(2+)</name>
        <dbReference type="ChEBI" id="CHEBI:29105"/>
    </ligand>
</feature>
<comment type="similarity">
    <text evidence="1 9">Belongs to the class-II aminoacyl-tRNA synthetase family.</text>
</comment>
<evidence type="ECO:0000256" key="3">
    <source>
        <dbReference type="ARBA" id="ARBA00022598"/>
    </source>
</evidence>
<keyword evidence="3 9" id="KW-0436">Ligase</keyword>
<dbReference type="CDD" id="cd00673">
    <property type="entry name" value="AlaRS_core"/>
    <property type="match status" value="1"/>
</dbReference>
<dbReference type="GO" id="GO:0004813">
    <property type="term" value="F:alanine-tRNA ligase activity"/>
    <property type="evidence" value="ECO:0007669"/>
    <property type="project" value="UniProtKB-UniRule"/>
</dbReference>
<feature type="binding site" evidence="9">
    <location>
        <position position="559"/>
    </location>
    <ligand>
        <name>Zn(2+)</name>
        <dbReference type="ChEBI" id="CHEBI:29105"/>
    </ligand>
</feature>
<comment type="domain">
    <text evidence="9">Consists of three domains; the N-terminal catalytic domain, the editing domain and the C-terminal C-Ala domain. The editing domain removes incorrectly charged amino acids, while the C-Ala domain, along with tRNA(Ala), serves as a bridge to cooperatively bring together the editing and aminoacylation centers thus stimulating deacylation of misacylated tRNAs.</text>
</comment>
<dbReference type="PROSITE" id="PS50860">
    <property type="entry name" value="AA_TRNA_LIGASE_II_ALA"/>
    <property type="match status" value="1"/>
</dbReference>
<keyword evidence="9" id="KW-0963">Cytoplasm</keyword>
<dbReference type="InterPro" id="IPR045864">
    <property type="entry name" value="aa-tRNA-synth_II/BPL/LPL"/>
</dbReference>
<evidence type="ECO:0000256" key="4">
    <source>
        <dbReference type="ARBA" id="ARBA00022741"/>
    </source>
</evidence>
<dbReference type="InterPro" id="IPR018163">
    <property type="entry name" value="Thr/Ala-tRNA-synth_IIc_edit"/>
</dbReference>
<evidence type="ECO:0000256" key="5">
    <source>
        <dbReference type="ARBA" id="ARBA00022840"/>
    </source>
</evidence>
<keyword evidence="2 9" id="KW-0820">tRNA-binding</keyword>
<keyword evidence="6 9" id="KW-0694">RNA-binding</keyword>
<feature type="domain" description="Alanyl-transfer RNA synthetases family profile" evidence="10">
    <location>
        <begin position="1"/>
        <end position="593"/>
    </location>
</feature>
<dbReference type="AlphaFoldDB" id="A0A1G2MH48"/>
<dbReference type="GO" id="GO:0005737">
    <property type="term" value="C:cytoplasm"/>
    <property type="evidence" value="ECO:0007669"/>
    <property type="project" value="UniProtKB-SubCell"/>
</dbReference>
<dbReference type="SUPFAM" id="SSF55186">
    <property type="entry name" value="ThrRS/AlaRS common domain"/>
    <property type="match status" value="1"/>
</dbReference>
<dbReference type="SUPFAM" id="SSF55681">
    <property type="entry name" value="Class II aaRS and biotin synthetases"/>
    <property type="match status" value="1"/>
</dbReference>
<dbReference type="EMBL" id="MHRJ01000014">
    <property type="protein sequence ID" value="OHA23177.1"/>
    <property type="molecule type" value="Genomic_DNA"/>
</dbReference>
<dbReference type="Pfam" id="PF07973">
    <property type="entry name" value="tRNA_SAD"/>
    <property type="match status" value="1"/>
</dbReference>
<comment type="subcellular location">
    <subcellularLocation>
        <location evidence="9">Cytoplasm</location>
    </subcellularLocation>
</comment>
<dbReference type="InterPro" id="IPR002318">
    <property type="entry name" value="Ala-tRNA-lgiase_IIc"/>
</dbReference>
<dbReference type="HAMAP" id="MF_00036_B">
    <property type="entry name" value="Ala_tRNA_synth_B"/>
    <property type="match status" value="1"/>
</dbReference>
<dbReference type="FunFam" id="3.30.980.10:FF:000004">
    <property type="entry name" value="Alanine--tRNA ligase, cytoplasmic"/>
    <property type="match status" value="1"/>
</dbReference>
<keyword evidence="4 9" id="KW-0547">Nucleotide-binding</keyword>
<dbReference type="Gene3D" id="3.30.54.20">
    <property type="match status" value="1"/>
</dbReference>
<dbReference type="PANTHER" id="PTHR11777">
    <property type="entry name" value="ALANYL-TRNA SYNTHETASE"/>
    <property type="match status" value="1"/>
</dbReference>
<dbReference type="Gene3D" id="3.30.930.10">
    <property type="entry name" value="Bira Bifunctional Protein, Domain 2"/>
    <property type="match status" value="1"/>
</dbReference>
<evidence type="ECO:0000256" key="6">
    <source>
        <dbReference type="ARBA" id="ARBA00022884"/>
    </source>
</evidence>
<dbReference type="InterPro" id="IPR018165">
    <property type="entry name" value="Ala-tRNA-synth_IIc_core"/>
</dbReference>
<comment type="function">
    <text evidence="9">Catalyzes the attachment of alanine to tRNA(Ala) in a two-step reaction: alanine is first activated by ATP to form Ala-AMP and then transferred to the acceptor end of tRNA(Ala). Also edits incorrectly charged Ser-tRNA(Ala) and Gly-tRNA(Ala) via its editing domain.</text>
</comment>
<dbReference type="NCBIfam" id="NF002436">
    <property type="entry name" value="PRK01584.1"/>
    <property type="match status" value="1"/>
</dbReference>
<name>A0A1G2MH48_9BACT</name>
<feature type="binding site" evidence="9">
    <location>
        <position position="452"/>
    </location>
    <ligand>
        <name>Zn(2+)</name>
        <dbReference type="ChEBI" id="CHEBI:29105"/>
    </ligand>
</feature>
<dbReference type="InterPro" id="IPR018162">
    <property type="entry name" value="Ala-tRNA-ligase_IIc_anticod-bd"/>
</dbReference>
<comment type="caution">
    <text evidence="11">The sequence shown here is derived from an EMBL/GenBank/DDBJ whole genome shotgun (WGS) entry which is preliminary data.</text>
</comment>
<evidence type="ECO:0000256" key="8">
    <source>
        <dbReference type="ARBA" id="ARBA00023146"/>
    </source>
</evidence>
<keyword evidence="9" id="KW-0862">Zinc</keyword>
<comment type="catalytic activity">
    <reaction evidence="9">
        <text>tRNA(Ala) + L-alanine + ATP = L-alanyl-tRNA(Ala) + AMP + diphosphate</text>
        <dbReference type="Rhea" id="RHEA:12540"/>
        <dbReference type="Rhea" id="RHEA-COMP:9657"/>
        <dbReference type="Rhea" id="RHEA-COMP:9923"/>
        <dbReference type="ChEBI" id="CHEBI:30616"/>
        <dbReference type="ChEBI" id="CHEBI:33019"/>
        <dbReference type="ChEBI" id="CHEBI:57972"/>
        <dbReference type="ChEBI" id="CHEBI:78442"/>
        <dbReference type="ChEBI" id="CHEBI:78497"/>
        <dbReference type="ChEBI" id="CHEBI:456215"/>
        <dbReference type="EC" id="6.1.1.7"/>
    </reaction>
</comment>
<keyword evidence="8 9" id="KW-0030">Aminoacyl-tRNA synthetase</keyword>
<evidence type="ECO:0000256" key="7">
    <source>
        <dbReference type="ARBA" id="ARBA00022917"/>
    </source>
</evidence>
<dbReference type="SUPFAM" id="SSF101353">
    <property type="entry name" value="Putative anticodon-binding domain of alanyl-tRNA synthetase (AlaRS)"/>
    <property type="match status" value="1"/>
</dbReference>
<dbReference type="InterPro" id="IPR012947">
    <property type="entry name" value="tRNA_SAD"/>
</dbReference>
<dbReference type="GO" id="GO:0008270">
    <property type="term" value="F:zinc ion binding"/>
    <property type="evidence" value="ECO:0007669"/>
    <property type="project" value="UniProtKB-UniRule"/>
</dbReference>
<dbReference type="PRINTS" id="PR00980">
    <property type="entry name" value="TRNASYNTHALA"/>
</dbReference>
<proteinExistence type="inferred from homology"/>
<gene>
    <name evidence="9" type="primary">alaS</name>
    <name evidence="11" type="ORF">A2W52_04705</name>
</gene>
<evidence type="ECO:0000256" key="2">
    <source>
        <dbReference type="ARBA" id="ARBA00022555"/>
    </source>
</evidence>
<dbReference type="Pfam" id="PF01411">
    <property type="entry name" value="tRNA-synt_2c"/>
    <property type="match status" value="1"/>
</dbReference>
<dbReference type="GO" id="GO:0002161">
    <property type="term" value="F:aminoacyl-tRNA deacylase activity"/>
    <property type="evidence" value="ECO:0007669"/>
    <property type="project" value="TreeGrafter"/>
</dbReference>
<dbReference type="EC" id="6.1.1.7" evidence="9"/>
<keyword evidence="7 9" id="KW-0648">Protein biosynthesis</keyword>
<feature type="binding site" evidence="9">
    <location>
        <position position="563"/>
    </location>
    <ligand>
        <name>Zn(2+)</name>
        <dbReference type="ChEBI" id="CHEBI:29105"/>
    </ligand>
</feature>
<evidence type="ECO:0000256" key="9">
    <source>
        <dbReference type="HAMAP-Rule" id="MF_00036"/>
    </source>
</evidence>
<accession>A0A1G2MH48</accession>
<dbReference type="Proteomes" id="UP000176493">
    <property type="component" value="Unassembled WGS sequence"/>
</dbReference>
<dbReference type="InterPro" id="IPR050058">
    <property type="entry name" value="Ala-tRNA_ligase"/>
</dbReference>
<dbReference type="PANTHER" id="PTHR11777:SF9">
    <property type="entry name" value="ALANINE--TRNA LIGASE, CYTOPLASMIC"/>
    <property type="match status" value="1"/>
</dbReference>
<dbReference type="Gene3D" id="3.30.980.10">
    <property type="entry name" value="Threonyl-trna Synthetase, Chain A, domain 2"/>
    <property type="match status" value="1"/>
</dbReference>
<sequence length="593" mass="67323">MTTADIRKRFLKFFKLRGHTVIPSASLVPENDPSALFTTAGMQPLAPYLLGQRHPAGKRLVNIQKCVRTVDIDEVGDNTHLTFFEMMGNWSLGDYFKEDAINWSYELLTSKKEGFALDPERLYITVFEGNADAPRDEESASIWKAAGIPQNRIYYMPASKNWWEAGQNGPCGPDTEMYYDSTEKGLGDLTHEKFLKADEKQEVVEIWNDVFMEYLKKEGKVVGKLSQKNVDTGAGLERIAAVLQKKKCVFDTDAFEPIMKKLDEFSPNGDQRAKRIIADHIRAAVFMIADGVIPTNTDRGYVLRRLMRRAFRHLDILGIELGAIAQIIEVLTEAYMNIYFLSAEQMEHPYQVILREEEKFRRTLEAGLKEFERKIRDRGGVTGKDAFDLYQNFGFPWELTKELAESKGVLLIGMSAGFETEFQKHQEISRAGALRKFKGGLADASEMSVKYHTGTHLLHQALRDVLGSEVRQKGSNITSERLRFDFAFPRKMTDEEKKKVEEIVNEKIKTDLPVHKITLPLDEAKRSGAVHFFDEKYPDEVLVHYIGHSLAGSYSKEFCGGPHVTHTGMLGTFKIVKEEAISAGVRRIKAILM</sequence>
<evidence type="ECO:0000259" key="10">
    <source>
        <dbReference type="PROSITE" id="PS50860"/>
    </source>
</evidence>
<dbReference type="InterPro" id="IPR018164">
    <property type="entry name" value="Ala-tRNA-synth_IIc_N"/>
</dbReference>
<dbReference type="GO" id="GO:0006419">
    <property type="term" value="P:alanyl-tRNA aminoacylation"/>
    <property type="evidence" value="ECO:0007669"/>
    <property type="project" value="UniProtKB-UniRule"/>
</dbReference>